<accession>A0A502CPD2</accession>
<name>A0A502CPD2_9SPHN</name>
<reference evidence="1 2" key="1">
    <citation type="journal article" date="2019" name="Environ. Microbiol.">
        <title>Species interactions and distinct microbial communities in high Arctic permafrost affected cryosols are associated with the CH4 and CO2 gas fluxes.</title>
        <authorList>
            <person name="Altshuler I."/>
            <person name="Hamel J."/>
            <person name="Turney S."/>
            <person name="Magnuson E."/>
            <person name="Levesque R."/>
            <person name="Greer C."/>
            <person name="Whyte L.G."/>
        </authorList>
    </citation>
    <scope>NUCLEOTIDE SEQUENCE [LARGE SCALE GENOMIC DNA]</scope>
    <source>
        <strain evidence="1 2">S5.1</strain>
    </source>
</reference>
<dbReference type="AlphaFoldDB" id="A0A502CPD2"/>
<comment type="caution">
    <text evidence="1">The sequence shown here is derived from an EMBL/GenBank/DDBJ whole genome shotgun (WGS) entry which is preliminary data.</text>
</comment>
<evidence type="ECO:0000313" key="2">
    <source>
        <dbReference type="Proteomes" id="UP000318413"/>
    </source>
</evidence>
<keyword evidence="2" id="KW-1185">Reference proteome</keyword>
<gene>
    <name evidence="1" type="ORF">EAH84_03740</name>
</gene>
<dbReference type="Proteomes" id="UP000318413">
    <property type="component" value="Unassembled WGS sequence"/>
</dbReference>
<organism evidence="1 2">
    <name type="scientific">Sphingomonas oligophenolica</name>
    <dbReference type="NCBI Taxonomy" id="301154"/>
    <lineage>
        <taxon>Bacteria</taxon>
        <taxon>Pseudomonadati</taxon>
        <taxon>Pseudomonadota</taxon>
        <taxon>Alphaproteobacteria</taxon>
        <taxon>Sphingomonadales</taxon>
        <taxon>Sphingomonadaceae</taxon>
        <taxon>Sphingomonas</taxon>
    </lineage>
</organism>
<dbReference type="EMBL" id="RCZK01000002">
    <property type="protein sequence ID" value="TPG14602.1"/>
    <property type="molecule type" value="Genomic_DNA"/>
</dbReference>
<evidence type="ECO:0000313" key="1">
    <source>
        <dbReference type="EMBL" id="TPG14602.1"/>
    </source>
</evidence>
<protein>
    <submittedName>
        <fullName evidence="1">Uncharacterized protein</fullName>
    </submittedName>
</protein>
<proteinExistence type="predicted"/>
<dbReference type="OrthoDB" id="5402191at2"/>
<sequence length="105" mass="11114">MPAAAEARQRAAAEDDGHILCAHRNAPLARTCTVDLTTDDRGLILTLRHPDGRFHRLLVTHDGRGVVAADGAGYALVSIVRSDGIEVTMGGDRYHLPTTIGTSAS</sequence>